<proteinExistence type="predicted"/>
<protein>
    <submittedName>
        <fullName evidence="3">DUF4097 domain-containing protein</fullName>
    </submittedName>
</protein>
<feature type="signal peptide" evidence="2">
    <location>
        <begin position="1"/>
        <end position="34"/>
    </location>
</feature>
<keyword evidence="2" id="KW-0732">Signal</keyword>
<name>A0A6H2DMM6_9SPHN</name>
<dbReference type="Gene3D" id="2.160.20.10">
    <property type="entry name" value="Single-stranded right-handed beta-helix, Pectin lyase-like"/>
    <property type="match status" value="1"/>
</dbReference>
<reference evidence="3 4" key="1">
    <citation type="submission" date="2020-04" db="EMBL/GenBank/DDBJ databases">
        <title>Genome sequence for Sphingorhabdus sp. strain M1.</title>
        <authorList>
            <person name="Park S.-J."/>
        </authorList>
    </citation>
    <scope>NUCLEOTIDE SEQUENCE [LARGE SCALE GENOMIC DNA]</scope>
    <source>
        <strain evidence="3 4">JK6</strain>
    </source>
</reference>
<dbReference type="KEGG" id="phao:HF685_10205"/>
<evidence type="ECO:0000313" key="3">
    <source>
        <dbReference type="EMBL" id="QJB69604.1"/>
    </source>
</evidence>
<accession>A0A6H2DMM6</accession>
<evidence type="ECO:0000256" key="1">
    <source>
        <dbReference type="SAM" id="MobiDB-lite"/>
    </source>
</evidence>
<feature type="region of interest" description="Disordered" evidence="1">
    <location>
        <begin position="2312"/>
        <end position="2434"/>
    </location>
</feature>
<evidence type="ECO:0000313" key="4">
    <source>
        <dbReference type="Proteomes" id="UP000501600"/>
    </source>
</evidence>
<feature type="chain" id="PRO_5026020741" evidence="2">
    <location>
        <begin position="35"/>
        <end position="2434"/>
    </location>
</feature>
<keyword evidence="4" id="KW-1185">Reference proteome</keyword>
<dbReference type="RefSeq" id="WP_168819746.1">
    <property type="nucleotide sequence ID" value="NZ_CP051217.1"/>
</dbReference>
<feature type="compositionally biased region" description="Acidic residues" evidence="1">
    <location>
        <begin position="2356"/>
        <end position="2368"/>
    </location>
</feature>
<feature type="compositionally biased region" description="Basic and acidic residues" evidence="1">
    <location>
        <begin position="2346"/>
        <end position="2355"/>
    </location>
</feature>
<dbReference type="InterPro" id="IPR012334">
    <property type="entry name" value="Pectin_lyas_fold"/>
</dbReference>
<sequence>MTSFSTRKSRIASSLGKHVLVSTLALAAASAANAQVAGGGNSYDAGDPTIASGSVTFDRTGTPNTETYTINSNTAVLDFIPNDMGTGGPINFQFAGTIAQYLGGLGITDFTVLNRIFAADPSRAIQLNGTIISRLQASPTTPGGSVWFYSPGGIVVGSTAVIDVGNLLLAAGDPTGGSGVITNPNQFTINSVPDSGAAITVQAGAQITTSNPGSYVALVAPAIIQSGTVSTNGSAAYVAAEQTTLTFNSGLFNIQTTVGSNANSDTPLVHDGTTRFIDDTGARRAYLVSVAKNDAITMLIEGSGQLGFDMATGVNIDNGVVVLSGGYDVNDTTYTNLAGTAGALRHDIQITSPTNNADIQGQVNPFAASEIRINSLGQAQSFAGDVSMNAGALASLTTQLGGTIDIVGDLDLSTLVYGFRDANFLGGNVVIDASLGNISIGGNTSLTSFTDADFLGGIDPAGTVQGGTIAVIADNGNAINMFGNLDVLVEANGADQLLTSQTSAGNAVGGNIIFASSAGSTLSVGGNANINSTATGGIVQLGSATAGNATGGAINIFATDGDISFGGNLSVSATGRGGQVNASGTTAAGTGTGGQINITVGTGDLTVGGGLTADVSGFGGSTQFATSRNGGDGTGGTFTMNLVGTGNIDVGNDMIVSADGSGSAAVGAGNNGGSGIGGSAQVLALGGAMNFGGIVSMSAFGRGESGSDNSAVIAQGGTLALQADTGAISIGGNLDMFAQGLGQVVGAGQDGANAVGGSSIASATNGGTLDVTGIAVVSATAVATGSNGGINSRGGDAQGGNAQFVATGNGVITIGQGATASAGGFGGDGMVAGTSGGDGTGGTASISQGTGGLVNITVPAGQSAVISTDGIGGASMGGGGLGGNGTGGDSRFVSNDGTIVLNGALFISAQGEGGASDGISGGDGIGGLANIGADTGLTQITGNATVRSAGIGGAGTGTTTDGGDATGGSAIIGTIGTGAITIGGTLNASANAVGGIGTGASGGNAIGGTAQIFSSGGGTANIAQSAVLNAQGTGGASNAQGGNGTGGFASILTSGTSSVSIGAQATLDAVGEGGSGADGGNGLGGTAQIAAIGDSIVTVNGGVQLRAQGRGGAGLNSGGDGTGGFADVSAADPSVGGGTINIGPVFSQVRADGIGGDVSGTGGTGGNGTGGFARIYTTDGSLTFNEQIWVVAGGNGGNVTSGTGNGGDGNGGNAQAFVQGPGIINALAPSTGPGSISLRVASSGFGGIGSGIGFSGGDGTGGLSTTQANGGGTINIAGGFLSTASGFTNSSFTGLPAPDFGGTGTGGTVNVIAGGGTINGTSDVSLVADGIGGEGFVTGGNGIGGQVLIAAAVGLIDFTSGTGDLRASAFGTGGNAATEVDASGNIIRGGGDGGDGVGGAINLVSGLAGIPATGELRLGNVISGDLVGGQGGTGAIGGAGAAGAAGQDGGDGGDATTGIMFIGANAANGILRAGNVTMGSVATAGAGGLGGLADAGGVFGNGGDGGDAFGRSMGLGSFTDNGASTTGFAEFGDIIMDLAAIGGNGGNAQGGTAIGGTGGAAREGTLVQGLSIAGPFIISRAMRVSFNDATLTGRAVGGNGGVDAAGGRSAGGIAEGFATSLSATFGFVDNLGRGLVTGNAYSGSATSQGGLGVGDIRENSFMGSSGVSAVGGDLQLASAIIETRGLTQRTDVDRNLFAPFAFVAAIDGIIDIAGDVTINSDNEFNLIPIGSGEINIGNDLIVNAGLGNNQDVSPFGPAVDELNIGNNVILNLGGNFVFAADIDVVGQFSVNAQGLINTANIAAGAGINLQSGSTITTSNLLSNGNISLTGMANPGLGLTASILTGDITSVLGLIDIVTNIGDITVGNLTAANGATVTANTIDGGDIVIGGVQASDLNITGVKNLNVGDINVTNAATLSLVGSGAINAGNISAGNDISLTTGIGDIDAGSIQSANGAVQMTTGDGAIQTAAISAGTSVNVNGSSGISISGVVTANQSASFDTNGTATFGGLVDAANITVTSSNIVIGTNGGLGSTNTNDLEINALGIGQPIIFGGDGTGGGYNLSAIEATKLRSRTIRFNAQQIAGPAADITIRDFTLQGSLGGANANLLASDLFINSPGNIRLIGNARIENAGVNDMVSLRASGRVEIVTDQGGQLRILGANGAAAGRLDISAQNLWVGTQSLLSQLAANSAFAGREDAIAAPDGTNRPEGNIEAGAIAINGNRSIIIQNSNTAALRGGFTAGAGGLTLSNFGNPLNSPATDVFVNGRILSAGSFLENATTRNSVVLQSGQGGTFASIATANGCLLSGGTCTLFDPPAPPPTNPGPDPVSPQPDGDQDEPDTIASDVREIIHGDDQQGESEDQEEEERAAELQPEATGKKSPIAPNVPVVNTKRLSSSPIIADPITGSGNPNFISRDLGNEPSPPPGIESEGGL</sequence>
<gene>
    <name evidence="3" type="ORF">HF685_10205</name>
</gene>
<feature type="compositionally biased region" description="Pro residues" evidence="1">
    <location>
        <begin position="2316"/>
        <end position="2331"/>
    </location>
</feature>
<dbReference type="EMBL" id="CP051217">
    <property type="protein sequence ID" value="QJB69604.1"/>
    <property type="molecule type" value="Genomic_DNA"/>
</dbReference>
<organism evidence="3 4">
    <name type="scientific">Parasphingorhabdus halotolerans</name>
    <dbReference type="NCBI Taxonomy" id="2725558"/>
    <lineage>
        <taxon>Bacteria</taxon>
        <taxon>Pseudomonadati</taxon>
        <taxon>Pseudomonadota</taxon>
        <taxon>Alphaproteobacteria</taxon>
        <taxon>Sphingomonadales</taxon>
        <taxon>Sphingomonadaceae</taxon>
        <taxon>Parasphingorhabdus</taxon>
    </lineage>
</organism>
<dbReference type="Proteomes" id="UP000501600">
    <property type="component" value="Chromosome"/>
</dbReference>
<evidence type="ECO:0000256" key="2">
    <source>
        <dbReference type="SAM" id="SignalP"/>
    </source>
</evidence>